<protein>
    <submittedName>
        <fullName evidence="1">Uncharacterized protein</fullName>
    </submittedName>
</protein>
<comment type="caution">
    <text evidence="1">The sequence shown here is derived from an EMBL/GenBank/DDBJ whole genome shotgun (WGS) entry which is preliminary data.</text>
</comment>
<name>A0ACB9QIV6_9MYRT</name>
<sequence>MYVTRSLSTSRRLLSNGFVDKPNDGPCSGYLVITDQEGREKYTCCWGTCETDSVTKFPFPQDRVLNFEPDNEDTATFKLWFIPVLDLPLSYNIYYVMRADGKYQGLSCVCSREHDKVQSCFGTYTQDLKPRSFNYRDVDQRFRILSSSSNGMFYAQSAASGGFPPGYLSRKSWQVHSSSSYQPKLEEASGLDASLRACLPDLNFPISNKCSDSVIVGKWYCPFVFFMEDGETHEQMKRSMFYKMVLQQRWEKIYTCKSMTYQTNEITINVNVQTEDITIFGMKAKKDDIRGLEDMVWFRAGQTDEISWRGIRWGMSTAIFEKMKWVQEEGGYVYDENRAMVENVAVAVDMKRGTGPSQGFSCYVLVESFVLTRLDGSTVMTYEFWHTQKTRTKWD</sequence>
<accession>A0ACB9QIV6</accession>
<keyword evidence="2" id="KW-1185">Reference proteome</keyword>
<organism evidence="1 2">
    <name type="scientific">Melastoma candidum</name>
    <dbReference type="NCBI Taxonomy" id="119954"/>
    <lineage>
        <taxon>Eukaryota</taxon>
        <taxon>Viridiplantae</taxon>
        <taxon>Streptophyta</taxon>
        <taxon>Embryophyta</taxon>
        <taxon>Tracheophyta</taxon>
        <taxon>Spermatophyta</taxon>
        <taxon>Magnoliopsida</taxon>
        <taxon>eudicotyledons</taxon>
        <taxon>Gunneridae</taxon>
        <taxon>Pentapetalae</taxon>
        <taxon>rosids</taxon>
        <taxon>malvids</taxon>
        <taxon>Myrtales</taxon>
        <taxon>Melastomataceae</taxon>
        <taxon>Melastomatoideae</taxon>
        <taxon>Melastomateae</taxon>
        <taxon>Melastoma</taxon>
    </lineage>
</organism>
<evidence type="ECO:0000313" key="2">
    <source>
        <dbReference type="Proteomes" id="UP001057402"/>
    </source>
</evidence>
<reference evidence="2" key="1">
    <citation type="journal article" date="2023" name="Front. Plant Sci.">
        <title>Chromosomal-level genome assembly of Melastoma candidum provides insights into trichome evolution.</title>
        <authorList>
            <person name="Zhong Y."/>
            <person name="Wu W."/>
            <person name="Sun C."/>
            <person name="Zou P."/>
            <person name="Liu Y."/>
            <person name="Dai S."/>
            <person name="Zhou R."/>
        </authorList>
    </citation>
    <scope>NUCLEOTIDE SEQUENCE [LARGE SCALE GENOMIC DNA]</scope>
</reference>
<gene>
    <name evidence="1" type="ORF">MLD38_022577</name>
</gene>
<dbReference type="EMBL" id="CM042885">
    <property type="protein sequence ID" value="KAI4366737.1"/>
    <property type="molecule type" value="Genomic_DNA"/>
</dbReference>
<dbReference type="Proteomes" id="UP001057402">
    <property type="component" value="Chromosome 6"/>
</dbReference>
<proteinExistence type="predicted"/>
<evidence type="ECO:0000313" key="1">
    <source>
        <dbReference type="EMBL" id="KAI4366737.1"/>
    </source>
</evidence>